<comment type="caution">
    <text evidence="2">The sequence shown here is derived from an EMBL/GenBank/DDBJ whole genome shotgun (WGS) entry which is preliminary data.</text>
</comment>
<evidence type="ECO:0000313" key="3">
    <source>
        <dbReference type="Proteomes" id="UP000703269"/>
    </source>
</evidence>
<dbReference type="InterPro" id="IPR016181">
    <property type="entry name" value="Acyl_CoA_acyltransferase"/>
</dbReference>
<dbReference type="EMBL" id="BPQB01000026">
    <property type="protein sequence ID" value="GJE92359.1"/>
    <property type="molecule type" value="Genomic_DNA"/>
</dbReference>
<dbReference type="OrthoDB" id="61113at2759"/>
<evidence type="ECO:0000313" key="2">
    <source>
        <dbReference type="EMBL" id="GJE92359.1"/>
    </source>
</evidence>
<name>A0A9P3GEP1_9APHY</name>
<keyword evidence="3" id="KW-1185">Reference proteome</keyword>
<sequence length="219" mass="24289">MAPPDLKFARLEKPDDTFIEDAVDIFVSLMKQDPLAVALTGTDASLLPMLCRVMLRGLVLTPGLGEAYAATDASGALAGFLVFSLPGQLLFSTETSRAFGFYDYAKRLSEQARKYFLGAMAQLPPDPNVRREGERAAYWCNMAFVRKEWQGQGVATALFGMSFKRAAELKAAKMGLIATDPGNLPIYKAIGYQLTDHKVIQSPWNEYNLWFFARDVEID</sequence>
<dbReference type="Proteomes" id="UP000703269">
    <property type="component" value="Unassembled WGS sequence"/>
</dbReference>
<gene>
    <name evidence="2" type="ORF">PsYK624_085130</name>
</gene>
<proteinExistence type="predicted"/>
<dbReference type="SUPFAM" id="SSF55729">
    <property type="entry name" value="Acyl-CoA N-acyltransferases (Nat)"/>
    <property type="match status" value="1"/>
</dbReference>
<dbReference type="GO" id="GO:0016747">
    <property type="term" value="F:acyltransferase activity, transferring groups other than amino-acyl groups"/>
    <property type="evidence" value="ECO:0007669"/>
    <property type="project" value="InterPro"/>
</dbReference>
<feature type="domain" description="N-acetyltransferase" evidence="1">
    <location>
        <begin position="142"/>
        <end position="198"/>
    </location>
</feature>
<evidence type="ECO:0000259" key="1">
    <source>
        <dbReference type="Pfam" id="PF13673"/>
    </source>
</evidence>
<dbReference type="CDD" id="cd04301">
    <property type="entry name" value="NAT_SF"/>
    <property type="match status" value="1"/>
</dbReference>
<dbReference type="AlphaFoldDB" id="A0A9P3GEP1"/>
<protein>
    <recommendedName>
        <fullName evidence="1">N-acetyltransferase domain-containing protein</fullName>
    </recommendedName>
</protein>
<dbReference type="Pfam" id="PF13673">
    <property type="entry name" value="Acetyltransf_10"/>
    <property type="match status" value="1"/>
</dbReference>
<dbReference type="InterPro" id="IPR000182">
    <property type="entry name" value="GNAT_dom"/>
</dbReference>
<dbReference type="Gene3D" id="3.40.630.30">
    <property type="match status" value="1"/>
</dbReference>
<reference evidence="2 3" key="1">
    <citation type="submission" date="2021-08" db="EMBL/GenBank/DDBJ databases">
        <title>Draft Genome Sequence of Phanerochaete sordida strain YK-624.</title>
        <authorList>
            <person name="Mori T."/>
            <person name="Dohra H."/>
            <person name="Suzuki T."/>
            <person name="Kawagishi H."/>
            <person name="Hirai H."/>
        </authorList>
    </citation>
    <scope>NUCLEOTIDE SEQUENCE [LARGE SCALE GENOMIC DNA]</scope>
    <source>
        <strain evidence="2 3">YK-624</strain>
    </source>
</reference>
<organism evidence="2 3">
    <name type="scientific">Phanerochaete sordida</name>
    <dbReference type="NCBI Taxonomy" id="48140"/>
    <lineage>
        <taxon>Eukaryota</taxon>
        <taxon>Fungi</taxon>
        <taxon>Dikarya</taxon>
        <taxon>Basidiomycota</taxon>
        <taxon>Agaricomycotina</taxon>
        <taxon>Agaricomycetes</taxon>
        <taxon>Polyporales</taxon>
        <taxon>Phanerochaetaceae</taxon>
        <taxon>Phanerochaete</taxon>
    </lineage>
</organism>
<accession>A0A9P3GEP1</accession>